<gene>
    <name evidence="1" type="ORF">PDM28_11315</name>
</gene>
<dbReference type="EMBL" id="CP115543">
    <property type="protein sequence ID" value="WNH47289.1"/>
    <property type="molecule type" value="Genomic_DNA"/>
</dbReference>
<sequence length="128" mass="14034">MDRSSGELPEAMNGQLVAFTESCVAVGTLPGVDGETTIILTDRLEAVKRGQLVFDGLLKVPRQELAVCSAADTELLTMKLKRSEAHVLIFANDVSEPDQIVVFVDTSWDGAEPAISFRRERQMRALSR</sequence>
<proteinExistence type="predicted"/>
<dbReference type="Proteomes" id="UP001305421">
    <property type="component" value="Chromosome"/>
</dbReference>
<reference evidence="1 2" key="1">
    <citation type="submission" date="2022-12" db="EMBL/GenBank/DDBJ databases">
        <title>Two new species, Stenotrophomonas aracearum and Stenotrophomonas oahuensis, isolated from Anthurium (Araceae family) in Hawaii.</title>
        <authorList>
            <person name="Chunag S.C."/>
            <person name="Dobhal S."/>
            <person name="Alvarez A."/>
            <person name="Arif M."/>
        </authorList>
    </citation>
    <scope>NUCLEOTIDE SEQUENCE [LARGE SCALE GENOMIC DNA]</scope>
    <source>
        <strain evidence="1 2">A5588</strain>
    </source>
</reference>
<organism evidence="1 2">
    <name type="scientific">Stenotrophomonas aracearum</name>
    <dbReference type="NCBI Taxonomy" id="3003272"/>
    <lineage>
        <taxon>Bacteria</taxon>
        <taxon>Pseudomonadati</taxon>
        <taxon>Pseudomonadota</taxon>
        <taxon>Gammaproteobacteria</taxon>
        <taxon>Lysobacterales</taxon>
        <taxon>Lysobacteraceae</taxon>
        <taxon>Stenotrophomonas</taxon>
    </lineage>
</organism>
<accession>A0ABY9Y8U3</accession>
<evidence type="ECO:0000313" key="2">
    <source>
        <dbReference type="Proteomes" id="UP001305421"/>
    </source>
</evidence>
<name>A0ABY9Y8U3_9GAMM</name>
<keyword evidence="2" id="KW-1185">Reference proteome</keyword>
<evidence type="ECO:0000313" key="1">
    <source>
        <dbReference type="EMBL" id="WNH47289.1"/>
    </source>
</evidence>
<dbReference type="RefSeq" id="WP_311182065.1">
    <property type="nucleotide sequence ID" value="NZ_CP115543.1"/>
</dbReference>
<protein>
    <submittedName>
        <fullName evidence="1">Uncharacterized protein</fullName>
    </submittedName>
</protein>